<protein>
    <submittedName>
        <fullName evidence="4">XRE family transcriptional regulator</fullName>
    </submittedName>
</protein>
<dbReference type="InterPro" id="IPR010982">
    <property type="entry name" value="Lambda_DNA-bd_dom_sf"/>
</dbReference>
<proteinExistence type="predicted"/>
<keyword evidence="2" id="KW-1133">Transmembrane helix</keyword>
<feature type="transmembrane region" description="Helical" evidence="2">
    <location>
        <begin position="171"/>
        <end position="198"/>
    </location>
</feature>
<keyword evidence="1" id="KW-0238">DNA-binding</keyword>
<feature type="transmembrane region" description="Helical" evidence="2">
    <location>
        <begin position="98"/>
        <end position="115"/>
    </location>
</feature>
<dbReference type="CDD" id="cd00093">
    <property type="entry name" value="HTH_XRE"/>
    <property type="match status" value="1"/>
</dbReference>
<dbReference type="SMART" id="SM00530">
    <property type="entry name" value="HTH_XRE"/>
    <property type="match status" value="1"/>
</dbReference>
<evidence type="ECO:0000256" key="1">
    <source>
        <dbReference type="ARBA" id="ARBA00023125"/>
    </source>
</evidence>
<keyword evidence="2" id="KW-0812">Transmembrane</keyword>
<dbReference type="AlphaFoldDB" id="A0A374P536"/>
<evidence type="ECO:0000313" key="5">
    <source>
        <dbReference type="Proteomes" id="UP000263014"/>
    </source>
</evidence>
<organism evidence="4 5">
    <name type="scientific">Hungatella hathewayi</name>
    <dbReference type="NCBI Taxonomy" id="154046"/>
    <lineage>
        <taxon>Bacteria</taxon>
        <taxon>Bacillati</taxon>
        <taxon>Bacillota</taxon>
        <taxon>Clostridia</taxon>
        <taxon>Lachnospirales</taxon>
        <taxon>Lachnospiraceae</taxon>
        <taxon>Hungatella</taxon>
    </lineage>
</organism>
<accession>A0A374P536</accession>
<evidence type="ECO:0000259" key="3">
    <source>
        <dbReference type="PROSITE" id="PS50943"/>
    </source>
</evidence>
<feature type="domain" description="HTH cro/C1-type" evidence="3">
    <location>
        <begin position="19"/>
        <end position="73"/>
    </location>
</feature>
<feature type="transmembrane region" description="Helical" evidence="2">
    <location>
        <begin position="135"/>
        <end position="159"/>
    </location>
</feature>
<keyword evidence="2" id="KW-0472">Membrane</keyword>
<dbReference type="PROSITE" id="PS50943">
    <property type="entry name" value="HTH_CROC1"/>
    <property type="match status" value="1"/>
</dbReference>
<comment type="caution">
    <text evidence="4">The sequence shown here is derived from an EMBL/GenBank/DDBJ whole genome shotgun (WGS) entry which is preliminary data.</text>
</comment>
<dbReference type="SUPFAM" id="SSF47413">
    <property type="entry name" value="lambda repressor-like DNA-binding domains"/>
    <property type="match status" value="1"/>
</dbReference>
<reference evidence="4 5" key="1">
    <citation type="submission" date="2018-08" db="EMBL/GenBank/DDBJ databases">
        <title>A genome reference for cultivated species of the human gut microbiota.</title>
        <authorList>
            <person name="Zou Y."/>
            <person name="Xue W."/>
            <person name="Luo G."/>
        </authorList>
    </citation>
    <scope>NUCLEOTIDE SEQUENCE [LARGE SCALE GENOMIC DNA]</scope>
    <source>
        <strain evidence="4 5">TM09-12</strain>
    </source>
</reference>
<dbReference type="Pfam" id="PF01381">
    <property type="entry name" value="HTH_3"/>
    <property type="match status" value="1"/>
</dbReference>
<dbReference type="Proteomes" id="UP000263014">
    <property type="component" value="Unassembled WGS sequence"/>
</dbReference>
<dbReference type="PANTHER" id="PTHR46558">
    <property type="entry name" value="TRACRIPTIONAL REGULATORY PROTEIN-RELATED-RELATED"/>
    <property type="match status" value="1"/>
</dbReference>
<evidence type="ECO:0000313" key="4">
    <source>
        <dbReference type="EMBL" id="RGJ02649.1"/>
    </source>
</evidence>
<gene>
    <name evidence="4" type="ORF">DXD79_15955</name>
</gene>
<sequence length="246" mass="27705">MFFRDGEGGARMNGIGKNIKKLRKERALSQEQLAERLHVTRQAVSSWETGKNQPDIETLESIAAVFDTDILMVLYGRSRLEESGEEKGAQRKRCVRNCLMWGAIALAGLVVHLMVKDKIMDWYYRFCYTVPVYLFALLVRPLCVFASAVAFMNGLCLIGDIRIRQNWIRRTVLGGAMAFLFLYLAAAFLCLVPVVQNLVPAFLPDPGAVSGWIRRPPFVFSFIVRLVTAPALFLLPGIGMFLGLRR</sequence>
<dbReference type="Gene3D" id="1.10.260.40">
    <property type="entry name" value="lambda repressor-like DNA-binding domains"/>
    <property type="match status" value="1"/>
</dbReference>
<dbReference type="GO" id="GO:0003677">
    <property type="term" value="F:DNA binding"/>
    <property type="evidence" value="ECO:0007669"/>
    <property type="project" value="UniProtKB-KW"/>
</dbReference>
<dbReference type="InterPro" id="IPR001387">
    <property type="entry name" value="Cro/C1-type_HTH"/>
</dbReference>
<name>A0A374P536_9FIRM</name>
<dbReference type="PANTHER" id="PTHR46558:SF4">
    <property type="entry name" value="DNA-BIDING PHAGE PROTEIN"/>
    <property type="match status" value="1"/>
</dbReference>
<dbReference type="EMBL" id="QSON01000007">
    <property type="protein sequence ID" value="RGJ02649.1"/>
    <property type="molecule type" value="Genomic_DNA"/>
</dbReference>
<evidence type="ECO:0000256" key="2">
    <source>
        <dbReference type="SAM" id="Phobius"/>
    </source>
</evidence>
<feature type="transmembrane region" description="Helical" evidence="2">
    <location>
        <begin position="218"/>
        <end position="244"/>
    </location>
</feature>